<accession>A0A0B8R6W3</accession>
<dbReference type="InterPro" id="IPR014141">
    <property type="entry name" value="DNA_helicase_suRexB"/>
</dbReference>
<protein>
    <recommendedName>
        <fullName evidence="10">ATP-dependent helicase/deoxyribonuclease subunit B</fullName>
        <ecNumber evidence="10">3.1.-.-</ecNumber>
    </recommendedName>
    <alternativeName>
        <fullName evidence="10">ATP-dependent helicase/nuclease subunit RexB</fullName>
    </alternativeName>
</protein>
<comment type="miscellaneous">
    <text evidence="10">Despite having helicase-like domains, this subunit does not have helicase activity.</text>
</comment>
<dbReference type="PANTHER" id="PTHR30591:SF1">
    <property type="entry name" value="RECBCD ENZYME SUBUNIT RECC"/>
    <property type="match status" value="1"/>
</dbReference>
<dbReference type="Pfam" id="PF21445">
    <property type="entry name" value="ADDB_N"/>
    <property type="match status" value="1"/>
</dbReference>
<keyword evidence="5 10" id="KW-0347">Helicase</keyword>
<name>A0A0B8R6W3_LACLL</name>
<evidence type="ECO:0000256" key="3">
    <source>
        <dbReference type="ARBA" id="ARBA00022763"/>
    </source>
</evidence>
<evidence type="ECO:0000256" key="2">
    <source>
        <dbReference type="ARBA" id="ARBA00022741"/>
    </source>
</evidence>
<sequence length="1099" mass="127000">MEILYTEITQDLTEGLLEISLEELGKNRKVYYIVPSSMSFEKEKEILERLAKGSDAAVFDLLVTRFKQLPYYFDKRKKATTKTELGTAGLSMLFRRVLRSFSKEEIPLYFSLQDSAGFLEMLIQLRTELLTANLSVENLPDSPKNQELKKILSRFEEKLANDYANYSEFGDFTSRLADGEFDFQLKDVTIVIDGYTRFSAEEELFIESIQDRVARFVIGTYSDDNSLTAGSETIYISTSQMIGRFRSKFPVELRKMAFSSVNEVYNKLTKLLDLDSRFAISDQNIEINSADAKYFRIWEAENQKVEIEGVAKEIRQKISQGAFFKDFTVLVGDPAAYEITLKEIFELYEIPFFYAQEESMSQHPLVIFFESLLSIKKNNYRTDDVVNLLKSKVYTDVNLDEEVIDYFEYYVQKYKISGRKKFTEAFNESEFSKIELVNQLRENLLGNDSPLQAFLGTNRQKTGKKWVSDLQVLLENGNVMANMNTYFSEAESENKHQMADKHEQVWQMLISILNEFLAVFSDEKLKSVEFLDILLAGLKNAKYRQIPANVDVVNIKDYELVEPKTNKYIYAIGLSQTNFPRIKKNSTLLSDEERLVINQTTDENQFIEQLNVVNYQKNQFTVLSLVNSAKETLVLSMPQIMANEQGEFSPVFQLFLNHSDEKILQKIQEVNLFESLEHIGNSRSVISMIGKIERELVETEEKNDDKRVFWSSIFRILVKSNPDFQKILLDLAKDIDTVNLSKETLDKIYGDKLYASVSSFERFYNCEYQYFLETTLGLETFENIDINSKIVGNFFHEVFEKVMQEEALSAENFDEKLTKVLHDVDSNYSRYFTQDATARFTWTNLEEIVRQTATVLKETVSTDELKTLLTESSFGLPKSELGNFSVDDIYLRGRIDRLDQLSSDYLGAIDYKSSAHSFKLQDAYDGLSLQFMTYLDVIKEAFPNQKIWGALYLQFKNQPINLSEINHLSEIAGLLKESMRYDGLVLEEAADQIKAIENITVKKSNIYNQEEFEQLLKLNENHYQHAGQRLKSGQIAINPIMKRSEGIDQTGNVRGCRYCPLKSICRFEANVHMKYHSREIGQKSQAEILAELKGEGRNE</sequence>
<comment type="similarity">
    <text evidence="10">Belongs to the helicase family. AddB/RexB type 2 subfamily.</text>
</comment>
<dbReference type="Gene3D" id="3.40.50.300">
    <property type="entry name" value="P-loop containing nucleotide triphosphate hydrolases"/>
    <property type="match status" value="3"/>
</dbReference>
<dbReference type="GO" id="GO:0008409">
    <property type="term" value="F:5'-3' exonuclease activity"/>
    <property type="evidence" value="ECO:0007669"/>
    <property type="project" value="UniProtKB-UniRule"/>
</dbReference>
<evidence type="ECO:0000256" key="5">
    <source>
        <dbReference type="ARBA" id="ARBA00022806"/>
    </source>
</evidence>
<keyword evidence="8 10" id="KW-0238">DNA-binding</keyword>
<dbReference type="Proteomes" id="UP000031847">
    <property type="component" value="Unassembled WGS sequence"/>
</dbReference>
<dbReference type="GO" id="GO:0000724">
    <property type="term" value="P:double-strand break repair via homologous recombination"/>
    <property type="evidence" value="ECO:0007669"/>
    <property type="project" value="UniProtKB-UniRule"/>
</dbReference>
<feature type="domain" description="PD-(D/E)XK endonuclease-like" evidence="11">
    <location>
        <begin position="755"/>
        <end position="1066"/>
    </location>
</feature>
<keyword evidence="9 10" id="KW-0234">DNA repair</keyword>
<dbReference type="Gene3D" id="3.90.320.10">
    <property type="match status" value="1"/>
</dbReference>
<dbReference type="NCBIfam" id="TIGR02774">
    <property type="entry name" value="rexB_recomb"/>
    <property type="match status" value="1"/>
</dbReference>
<dbReference type="Pfam" id="PF12705">
    <property type="entry name" value="PDDEXK_1"/>
    <property type="match status" value="1"/>
</dbReference>
<evidence type="ECO:0000256" key="9">
    <source>
        <dbReference type="ARBA" id="ARBA00023204"/>
    </source>
</evidence>
<evidence type="ECO:0000256" key="7">
    <source>
        <dbReference type="ARBA" id="ARBA00022840"/>
    </source>
</evidence>
<comment type="caution">
    <text evidence="13">The sequence shown here is derived from an EMBL/GenBank/DDBJ whole genome shotgun (WGS) entry which is preliminary data.</text>
</comment>
<dbReference type="InterPro" id="IPR011335">
    <property type="entry name" value="Restrct_endonuc-II-like"/>
</dbReference>
<dbReference type="InterPro" id="IPR027417">
    <property type="entry name" value="P-loop_NTPase"/>
</dbReference>
<evidence type="ECO:0000256" key="4">
    <source>
        <dbReference type="ARBA" id="ARBA00022801"/>
    </source>
</evidence>
<dbReference type="GO" id="GO:0003690">
    <property type="term" value="F:double-stranded DNA binding"/>
    <property type="evidence" value="ECO:0007669"/>
    <property type="project" value="UniProtKB-UniRule"/>
</dbReference>
<dbReference type="PATRIC" id="fig|1360.96.peg.1526"/>
<dbReference type="GO" id="GO:0016817">
    <property type="term" value="F:hydrolase activity, acting on acid anhydrides"/>
    <property type="evidence" value="ECO:0007669"/>
    <property type="project" value="InterPro"/>
</dbReference>
<evidence type="ECO:0000256" key="1">
    <source>
        <dbReference type="ARBA" id="ARBA00022722"/>
    </source>
</evidence>
<comment type="caution">
    <text evidence="10">Lacks conserved residue(s) required for the propagation of feature annotation.</text>
</comment>
<dbReference type="HAMAP" id="MF_01453">
    <property type="entry name" value="AddB_type2"/>
    <property type="match status" value="1"/>
</dbReference>
<dbReference type="GO" id="GO:0005524">
    <property type="term" value="F:ATP binding"/>
    <property type="evidence" value="ECO:0007669"/>
    <property type="project" value="UniProtKB-UniRule"/>
</dbReference>
<feature type="domain" description="ATP-dependent helicase/deoxyribonuclease subunit B N-terminal" evidence="12">
    <location>
        <begin position="22"/>
        <end position="242"/>
    </location>
</feature>
<dbReference type="EMBL" id="BBSI01000043">
    <property type="protein sequence ID" value="GAM81914.1"/>
    <property type="molecule type" value="Genomic_DNA"/>
</dbReference>
<comment type="subunit">
    <text evidence="10">Heterodimer of AddA and RexB.</text>
</comment>
<reference evidence="13 14" key="1">
    <citation type="submission" date="2015-01" db="EMBL/GenBank/DDBJ databases">
        <title>Lactococcus lactis subsp.lactis JCM 5805 whole genome shotgun sequence.</title>
        <authorList>
            <person name="Fujii T."/>
            <person name="Tomita Y."/>
            <person name="Ikushima S."/>
            <person name="Fujiwara D."/>
        </authorList>
    </citation>
    <scope>NUCLEOTIDE SEQUENCE [LARGE SCALE GENOMIC DNA]</scope>
    <source>
        <strain evidence="13 14">JCM 5805</strain>
    </source>
</reference>
<dbReference type="SUPFAM" id="SSF52980">
    <property type="entry name" value="Restriction endonuclease-like"/>
    <property type="match status" value="1"/>
</dbReference>
<evidence type="ECO:0000313" key="13">
    <source>
        <dbReference type="EMBL" id="GAM81914.1"/>
    </source>
</evidence>
<evidence type="ECO:0000259" key="12">
    <source>
        <dbReference type="Pfam" id="PF21445"/>
    </source>
</evidence>
<keyword evidence="3 10" id="KW-0227">DNA damage</keyword>
<keyword evidence="1 10" id="KW-0540">Nuclease</keyword>
<dbReference type="SUPFAM" id="SSF52540">
    <property type="entry name" value="P-loop containing nucleoside triphosphate hydrolases"/>
    <property type="match status" value="1"/>
</dbReference>
<proteinExistence type="inferred from homology"/>
<dbReference type="AlphaFoldDB" id="A0A0B8R6W3"/>
<dbReference type="InterPro" id="IPR038726">
    <property type="entry name" value="PDDEXK_AddAB-type"/>
</dbReference>
<comment type="function">
    <text evidence="10">The heterodimer acts as both an ATP-dependent DNA helicase and an ATP-dependent, dual-direction single-stranded exonuclease. Recognizes the chi site generating a DNA molecule suitable for the initiation of homologous recombination. This subunit has 5' -&gt; 3' nuclease activity but not helicase activity.</text>
</comment>
<evidence type="ECO:0000259" key="11">
    <source>
        <dbReference type="Pfam" id="PF12705"/>
    </source>
</evidence>
<keyword evidence="4 10" id="KW-0378">Hydrolase</keyword>
<dbReference type="EC" id="3.1.-.-" evidence="10"/>
<keyword evidence="7 10" id="KW-0067">ATP-binding</keyword>
<evidence type="ECO:0000256" key="10">
    <source>
        <dbReference type="HAMAP-Rule" id="MF_01453"/>
    </source>
</evidence>
<keyword evidence="2 10" id="KW-0547">Nucleotide-binding</keyword>
<gene>
    <name evidence="10" type="primary">rexB</name>
    <name evidence="13" type="ORF">JCM5805K_3040</name>
</gene>
<dbReference type="GO" id="GO:0004386">
    <property type="term" value="F:helicase activity"/>
    <property type="evidence" value="ECO:0007669"/>
    <property type="project" value="UniProtKB-KW"/>
</dbReference>
<dbReference type="PANTHER" id="PTHR30591">
    <property type="entry name" value="RECBCD ENZYME SUBUNIT RECC"/>
    <property type="match status" value="1"/>
</dbReference>
<comment type="cofactor">
    <cofactor evidence="10">
        <name>Mg(2+)</name>
        <dbReference type="ChEBI" id="CHEBI:18420"/>
    </cofactor>
</comment>
<dbReference type="RefSeq" id="WP_023189450.1">
    <property type="nucleotide sequence ID" value="NZ_BAABQR010000017.1"/>
</dbReference>
<dbReference type="InterPro" id="IPR049035">
    <property type="entry name" value="ADDB_N"/>
</dbReference>
<evidence type="ECO:0000256" key="6">
    <source>
        <dbReference type="ARBA" id="ARBA00022839"/>
    </source>
</evidence>
<evidence type="ECO:0000313" key="14">
    <source>
        <dbReference type="Proteomes" id="UP000031847"/>
    </source>
</evidence>
<organism evidence="13 14">
    <name type="scientific">Lactococcus lactis subsp. lactis</name>
    <name type="common">Streptococcus lactis</name>
    <dbReference type="NCBI Taxonomy" id="1360"/>
    <lineage>
        <taxon>Bacteria</taxon>
        <taxon>Bacillati</taxon>
        <taxon>Bacillota</taxon>
        <taxon>Bacilli</taxon>
        <taxon>Lactobacillales</taxon>
        <taxon>Streptococcaceae</taxon>
        <taxon>Lactococcus</taxon>
    </lineage>
</organism>
<evidence type="ECO:0000256" key="8">
    <source>
        <dbReference type="ARBA" id="ARBA00023125"/>
    </source>
</evidence>
<keyword evidence="6 10" id="KW-0269">Exonuclease</keyword>
<dbReference type="InterPro" id="IPR011604">
    <property type="entry name" value="PDDEXK-like_dom_sf"/>
</dbReference>